<dbReference type="InterPro" id="IPR010982">
    <property type="entry name" value="Lambda_DNA-bd_dom_sf"/>
</dbReference>
<comment type="caution">
    <text evidence="5">The sequence shown here is derived from an EMBL/GenBank/DDBJ whole genome shotgun (WGS) entry which is preliminary data.</text>
</comment>
<evidence type="ECO:0000256" key="3">
    <source>
        <dbReference type="ARBA" id="ARBA00023163"/>
    </source>
</evidence>
<dbReference type="GO" id="GO:0003700">
    <property type="term" value="F:DNA-binding transcription factor activity"/>
    <property type="evidence" value="ECO:0007669"/>
    <property type="project" value="TreeGrafter"/>
</dbReference>
<dbReference type="InterPro" id="IPR046335">
    <property type="entry name" value="LacI/GalR-like_sensor"/>
</dbReference>
<keyword evidence="1" id="KW-0805">Transcription regulation</keyword>
<sequence>MATIKDIAKLANVSNATVSRVLNRDATLSVTEETRERIYSIAKELGYKRIKERQETKKQVAPNIGIIILQSPEEEIDDPYFNSIRNGVEQTLQAKGIYSTKVIHVQDSTTTSNIDGLDGLIIIGGVTSDKIKQMTAPLEHLVFVNRCPSEEEFDSVVIDFEKATSKALDYLFLKGFRRIGYIGGTERQLSDQGKVEIEDFRHTVYVKKMEELGLYEPSLVFIGEYKMTEGYKLMKRAIEAGNLPEAFFISSDPMAVGALRALKEANIAVPRDVSLVSFNDNEMAQFVDPPLTTVKVFTEQMGEMAVQLLLDRLNGRTLPLKVVVPTELVVRESVSEAVTAIKGGGVS</sequence>
<gene>
    <name evidence="5" type="ORF">AMD02_08735</name>
</gene>
<dbReference type="EMBL" id="LILD01000001">
    <property type="protein sequence ID" value="KOO38941.1"/>
    <property type="molecule type" value="Genomic_DNA"/>
</dbReference>
<dbReference type="PROSITE" id="PS50932">
    <property type="entry name" value="HTH_LACI_2"/>
    <property type="match status" value="1"/>
</dbReference>
<dbReference type="RefSeq" id="WP_010898383.1">
    <property type="nucleotide sequence ID" value="NZ_CP040441.1"/>
</dbReference>
<dbReference type="Gene3D" id="3.40.50.2300">
    <property type="match status" value="2"/>
</dbReference>
<dbReference type="Gene3D" id="1.10.260.40">
    <property type="entry name" value="lambda repressor-like DNA-binding domains"/>
    <property type="match status" value="1"/>
</dbReference>
<dbReference type="OMA" id="HHTFIST"/>
<dbReference type="GeneID" id="87597768"/>
<dbReference type="CDD" id="cd01544">
    <property type="entry name" value="PBP1_GalR"/>
    <property type="match status" value="1"/>
</dbReference>
<dbReference type="CDD" id="cd01392">
    <property type="entry name" value="HTH_LacI"/>
    <property type="match status" value="1"/>
</dbReference>
<keyword evidence="2" id="KW-0238">DNA-binding</keyword>
<evidence type="ECO:0000313" key="5">
    <source>
        <dbReference type="EMBL" id="KOO38941.1"/>
    </source>
</evidence>
<feature type="domain" description="HTH lacI-type" evidence="4">
    <location>
        <begin position="2"/>
        <end position="58"/>
    </location>
</feature>
<evidence type="ECO:0000256" key="1">
    <source>
        <dbReference type="ARBA" id="ARBA00023015"/>
    </source>
</evidence>
<dbReference type="PRINTS" id="PR00036">
    <property type="entry name" value="HTHLACI"/>
</dbReference>
<dbReference type="SMART" id="SM00354">
    <property type="entry name" value="HTH_LACI"/>
    <property type="match status" value="1"/>
</dbReference>
<organism evidence="5">
    <name type="scientific">Halalkalibacterium halodurans</name>
    <name type="common">Bacillus halodurans</name>
    <dbReference type="NCBI Taxonomy" id="86665"/>
    <lineage>
        <taxon>Bacteria</taxon>
        <taxon>Bacillati</taxon>
        <taxon>Bacillota</taxon>
        <taxon>Bacilli</taxon>
        <taxon>Bacillales</taxon>
        <taxon>Bacillaceae</taxon>
        <taxon>Halalkalibacterium (ex Joshi et al. 2022)</taxon>
    </lineage>
</organism>
<dbReference type="InterPro" id="IPR000843">
    <property type="entry name" value="HTH_LacI"/>
</dbReference>
<dbReference type="SUPFAM" id="SSF53822">
    <property type="entry name" value="Periplasmic binding protein-like I"/>
    <property type="match status" value="1"/>
</dbReference>
<dbReference type="PANTHER" id="PTHR30146:SF149">
    <property type="entry name" value="HTH-TYPE TRANSCRIPTIONAL REGULATOR EBGR"/>
    <property type="match status" value="1"/>
</dbReference>
<dbReference type="PANTHER" id="PTHR30146">
    <property type="entry name" value="LACI-RELATED TRANSCRIPTIONAL REPRESSOR"/>
    <property type="match status" value="1"/>
</dbReference>
<dbReference type="PATRIC" id="fig|136160.3.peg.2088"/>
<dbReference type="Pfam" id="PF13377">
    <property type="entry name" value="Peripla_BP_3"/>
    <property type="match status" value="1"/>
</dbReference>
<reference evidence="5" key="1">
    <citation type="submission" date="2015-08" db="EMBL/GenBank/DDBJ databases">
        <title>Complete DNA Sequence of Pseudomonas syringae pv. actinidiae, the Causal Agent of Kiwifruit Canker Disease.</title>
        <authorList>
            <person name="Rikkerink E.H.A."/>
            <person name="Fineran P.C."/>
        </authorList>
    </citation>
    <scope>NUCLEOTIDE SEQUENCE</scope>
    <source>
        <strain evidence="5">DSM 13666</strain>
    </source>
</reference>
<evidence type="ECO:0000259" key="4">
    <source>
        <dbReference type="PROSITE" id="PS50932"/>
    </source>
</evidence>
<dbReference type="PROSITE" id="PS00356">
    <property type="entry name" value="HTH_LACI_1"/>
    <property type="match status" value="1"/>
</dbReference>
<evidence type="ECO:0000256" key="2">
    <source>
        <dbReference type="ARBA" id="ARBA00023125"/>
    </source>
</evidence>
<name>A0A0M0KJC6_ALKHA</name>
<dbReference type="Pfam" id="PF00356">
    <property type="entry name" value="LacI"/>
    <property type="match status" value="1"/>
</dbReference>
<dbReference type="SUPFAM" id="SSF47413">
    <property type="entry name" value="lambda repressor-like DNA-binding domains"/>
    <property type="match status" value="1"/>
</dbReference>
<keyword evidence="3" id="KW-0804">Transcription</keyword>
<dbReference type="InterPro" id="IPR028082">
    <property type="entry name" value="Peripla_BP_I"/>
</dbReference>
<proteinExistence type="predicted"/>
<protein>
    <submittedName>
        <fullName evidence="5">Transcriptional regulator</fullName>
    </submittedName>
</protein>
<dbReference type="GO" id="GO:0000976">
    <property type="term" value="F:transcription cis-regulatory region binding"/>
    <property type="evidence" value="ECO:0007669"/>
    <property type="project" value="TreeGrafter"/>
</dbReference>
<dbReference type="AlphaFoldDB" id="A0A0M0KJC6"/>
<accession>A0A0M0KJC6</accession>